<dbReference type="InterPro" id="IPR046335">
    <property type="entry name" value="LacI/GalR-like_sensor"/>
</dbReference>
<proteinExistence type="predicted"/>
<evidence type="ECO:0000259" key="5">
    <source>
        <dbReference type="PROSITE" id="PS50932"/>
    </source>
</evidence>
<dbReference type="SUPFAM" id="SSF53822">
    <property type="entry name" value="Periplasmic binding protein-like I"/>
    <property type="match status" value="2"/>
</dbReference>
<sequence length="388" mass="39537">MSDDGAKRRVGVRDVALHAGVSTQTVSRVLNDYPGIRDDTRQRVLAAVADLDYRMNNAARALGTSRTRTVGVVASDTALYGPSAGIAALEAASRERGRWIATAYANADDEPSFEAAVRHLLAQGVDGIVLVAPHAGTRAALDDAGVGVPVVSLHEETGGRQAEGAGLAVTHLVEQGHRRLAEVAGPSDWFEATARTAGIEDAVARAGVDRADVTVADVDRVGVARVGVARAGVARADVTVADITGDATGADLAGADAARADVTPADVTLTDRWRGDWTAASGHALAAEVAARLAEGSAPTAIVVANDQMALGLIAGLTARGVDVPGSVSITGFDDNPDAPFYTPALTTVRVDVAGEARRAVADVLGESAPSPSPPRLVVRASTAPPAP</sequence>
<organism evidence="6 7">
    <name type="scientific">Labedella endophytica</name>
    <dbReference type="NCBI Taxonomy" id="1523160"/>
    <lineage>
        <taxon>Bacteria</taxon>
        <taxon>Bacillati</taxon>
        <taxon>Actinomycetota</taxon>
        <taxon>Actinomycetes</taxon>
        <taxon>Micrococcales</taxon>
        <taxon>Microbacteriaceae</taxon>
        <taxon>Labedella</taxon>
    </lineage>
</organism>
<dbReference type="RefSeq" id="WP_127046266.1">
    <property type="nucleotide sequence ID" value="NZ_RZGZ01000001.1"/>
</dbReference>
<keyword evidence="7" id="KW-1185">Reference proteome</keyword>
<evidence type="ECO:0000256" key="1">
    <source>
        <dbReference type="ARBA" id="ARBA00023015"/>
    </source>
</evidence>
<dbReference type="Gene3D" id="3.40.50.2300">
    <property type="match status" value="4"/>
</dbReference>
<accession>A0A3S1CU44</accession>
<comment type="caution">
    <text evidence="6">The sequence shown here is derived from an EMBL/GenBank/DDBJ whole genome shotgun (WGS) entry which is preliminary data.</text>
</comment>
<dbReference type="SUPFAM" id="SSF47413">
    <property type="entry name" value="lambda repressor-like DNA-binding domains"/>
    <property type="match status" value="1"/>
</dbReference>
<reference evidence="6 7" key="1">
    <citation type="submission" date="2018-12" db="EMBL/GenBank/DDBJ databases">
        <authorList>
            <person name="Li F."/>
        </authorList>
    </citation>
    <scope>NUCLEOTIDE SEQUENCE [LARGE SCALE GENOMIC DNA]</scope>
    <source>
        <strain evidence="6 7">EGI 6500705</strain>
    </source>
</reference>
<dbReference type="GO" id="GO:0000976">
    <property type="term" value="F:transcription cis-regulatory region binding"/>
    <property type="evidence" value="ECO:0007669"/>
    <property type="project" value="TreeGrafter"/>
</dbReference>
<dbReference type="GO" id="GO:0003700">
    <property type="term" value="F:DNA-binding transcription factor activity"/>
    <property type="evidence" value="ECO:0007669"/>
    <property type="project" value="TreeGrafter"/>
</dbReference>
<dbReference type="PROSITE" id="PS50932">
    <property type="entry name" value="HTH_LACI_2"/>
    <property type="match status" value="1"/>
</dbReference>
<keyword evidence="1" id="KW-0805">Transcription regulation</keyword>
<protein>
    <submittedName>
        <fullName evidence="6">LacI family transcriptional regulator</fullName>
    </submittedName>
</protein>
<dbReference type="OrthoDB" id="9785139at2"/>
<keyword evidence="2" id="KW-0238">DNA-binding</keyword>
<dbReference type="PANTHER" id="PTHR30146:SF109">
    <property type="entry name" value="HTH-TYPE TRANSCRIPTIONAL REGULATOR GALS"/>
    <property type="match status" value="1"/>
</dbReference>
<dbReference type="Pfam" id="PF13377">
    <property type="entry name" value="Peripla_BP_3"/>
    <property type="match status" value="1"/>
</dbReference>
<evidence type="ECO:0000256" key="4">
    <source>
        <dbReference type="SAM" id="MobiDB-lite"/>
    </source>
</evidence>
<dbReference type="AlphaFoldDB" id="A0A3S1CU44"/>
<dbReference type="PROSITE" id="PS00356">
    <property type="entry name" value="HTH_LACI_1"/>
    <property type="match status" value="1"/>
</dbReference>
<dbReference type="Gene3D" id="1.10.260.40">
    <property type="entry name" value="lambda repressor-like DNA-binding domains"/>
    <property type="match status" value="1"/>
</dbReference>
<gene>
    <name evidence="6" type="ORF">ELQ94_00925</name>
</gene>
<dbReference type="SMART" id="SM00354">
    <property type="entry name" value="HTH_LACI"/>
    <property type="match status" value="1"/>
</dbReference>
<dbReference type="Pfam" id="PF00356">
    <property type="entry name" value="LacI"/>
    <property type="match status" value="1"/>
</dbReference>
<dbReference type="Proteomes" id="UP000274909">
    <property type="component" value="Unassembled WGS sequence"/>
</dbReference>
<name>A0A3S1CU44_9MICO</name>
<evidence type="ECO:0000313" key="7">
    <source>
        <dbReference type="Proteomes" id="UP000274909"/>
    </source>
</evidence>
<dbReference type="PANTHER" id="PTHR30146">
    <property type="entry name" value="LACI-RELATED TRANSCRIPTIONAL REPRESSOR"/>
    <property type="match status" value="1"/>
</dbReference>
<dbReference type="EMBL" id="RZGZ01000001">
    <property type="protein sequence ID" value="RUR03152.1"/>
    <property type="molecule type" value="Genomic_DNA"/>
</dbReference>
<dbReference type="InterPro" id="IPR000843">
    <property type="entry name" value="HTH_LacI"/>
</dbReference>
<evidence type="ECO:0000256" key="2">
    <source>
        <dbReference type="ARBA" id="ARBA00023125"/>
    </source>
</evidence>
<dbReference type="InterPro" id="IPR028082">
    <property type="entry name" value="Peripla_BP_I"/>
</dbReference>
<dbReference type="InterPro" id="IPR010982">
    <property type="entry name" value="Lambda_DNA-bd_dom_sf"/>
</dbReference>
<keyword evidence="3" id="KW-0804">Transcription</keyword>
<dbReference type="CDD" id="cd01392">
    <property type="entry name" value="HTH_LacI"/>
    <property type="match status" value="1"/>
</dbReference>
<evidence type="ECO:0000313" key="6">
    <source>
        <dbReference type="EMBL" id="RUR03152.1"/>
    </source>
</evidence>
<evidence type="ECO:0000256" key="3">
    <source>
        <dbReference type="ARBA" id="ARBA00023163"/>
    </source>
</evidence>
<feature type="region of interest" description="Disordered" evidence="4">
    <location>
        <begin position="366"/>
        <end position="388"/>
    </location>
</feature>
<feature type="domain" description="HTH lacI-type" evidence="5">
    <location>
        <begin position="10"/>
        <end position="64"/>
    </location>
</feature>